<sequence length="221" mass="24783">MIQVLYTVIFGQMLLIVILLFRSPLRKLLIIALDRAKRGRGPIVVSSIGATLLVVLASSLSTMAEIRRRVDEGGLLNPTDEVLLSKNMLEASLMGFVLFLSLMIDRLHHYIRELRLLRKTMEAAKKQSRSFEDGKNGSAEEQKALTEEIATLRAKIKNLESESEVEGSKGKALEAEVEALKKQSEGFLMEYDRLLADNQNLRSQLEAVDQSSVHLDNKKSM</sequence>
<dbReference type="PANTHER" id="PTHR12701:SF44">
    <property type="entry name" value="ENDOPLASMIC RETICULUM TRANSMEMBRANE PROTEIN"/>
    <property type="match status" value="1"/>
</dbReference>
<keyword evidence="9 12" id="KW-0175">Coiled coil</keyword>
<evidence type="ECO:0000256" key="4">
    <source>
        <dbReference type="ARBA" id="ARBA00022692"/>
    </source>
</evidence>
<evidence type="ECO:0000256" key="5">
    <source>
        <dbReference type="ARBA" id="ARBA00022703"/>
    </source>
</evidence>
<evidence type="ECO:0000256" key="7">
    <source>
        <dbReference type="ARBA" id="ARBA00022927"/>
    </source>
</evidence>
<keyword evidence="10 11" id="KW-0472">Membrane</keyword>
<dbReference type="Gene3D" id="1.20.5.110">
    <property type="match status" value="1"/>
</dbReference>
<dbReference type="GO" id="GO:0070973">
    <property type="term" value="P:protein localization to endoplasmic reticulum exit site"/>
    <property type="evidence" value="ECO:0007669"/>
    <property type="project" value="UniProtKB-UniRule"/>
</dbReference>
<keyword evidence="14" id="KW-1185">Reference proteome</keyword>
<dbReference type="PANTHER" id="PTHR12701">
    <property type="entry name" value="BCR-ASSOCIATED PROTEIN, BAP"/>
    <property type="match status" value="1"/>
</dbReference>
<keyword evidence="6 11" id="KW-0256">Endoplasmic reticulum</keyword>
<keyword evidence="3 11" id="KW-0813">Transport</keyword>
<evidence type="ECO:0000256" key="8">
    <source>
        <dbReference type="ARBA" id="ARBA00022989"/>
    </source>
</evidence>
<keyword evidence="8 11" id="KW-1133">Transmembrane helix</keyword>
<gene>
    <name evidence="13" type="ORF">G2W53_037949</name>
</gene>
<keyword evidence="13" id="KW-0675">Receptor</keyword>
<evidence type="ECO:0000256" key="1">
    <source>
        <dbReference type="ARBA" id="ARBA00004477"/>
    </source>
</evidence>
<comment type="caution">
    <text evidence="13">The sequence shown here is derived from an EMBL/GenBank/DDBJ whole genome shotgun (WGS) entry which is preliminary data.</text>
</comment>
<dbReference type="EMBL" id="JAAIUW010000012">
    <property type="protein sequence ID" value="KAF7805788.1"/>
    <property type="molecule type" value="Genomic_DNA"/>
</dbReference>
<keyword evidence="5" id="KW-0053">Apoptosis</keyword>
<dbReference type="GO" id="GO:0005789">
    <property type="term" value="C:endoplasmic reticulum membrane"/>
    <property type="evidence" value="ECO:0007669"/>
    <property type="project" value="UniProtKB-SubCell"/>
</dbReference>
<evidence type="ECO:0000256" key="11">
    <source>
        <dbReference type="RuleBase" id="RU367026"/>
    </source>
</evidence>
<accession>A0A834W1K9</accession>
<dbReference type="FunFam" id="1.20.5.110:FF:000011">
    <property type="entry name" value="B-cell receptor-associated protein 29"/>
    <property type="match status" value="1"/>
</dbReference>
<dbReference type="InterPro" id="IPR008417">
    <property type="entry name" value="BAP29/BAP31"/>
</dbReference>
<keyword evidence="11" id="KW-0931">ER-Golgi transport</keyword>
<evidence type="ECO:0000313" key="14">
    <source>
        <dbReference type="Proteomes" id="UP000634136"/>
    </source>
</evidence>
<feature type="transmembrane region" description="Helical" evidence="11">
    <location>
        <begin position="6"/>
        <end position="22"/>
    </location>
</feature>
<evidence type="ECO:0000256" key="12">
    <source>
        <dbReference type="SAM" id="Coils"/>
    </source>
</evidence>
<protein>
    <recommendedName>
        <fullName evidence="11">Endoplasmic reticulum transmembrane protein</fullName>
    </recommendedName>
</protein>
<dbReference type="OrthoDB" id="435607at2759"/>
<organism evidence="13 14">
    <name type="scientific">Senna tora</name>
    <dbReference type="NCBI Taxonomy" id="362788"/>
    <lineage>
        <taxon>Eukaryota</taxon>
        <taxon>Viridiplantae</taxon>
        <taxon>Streptophyta</taxon>
        <taxon>Embryophyta</taxon>
        <taxon>Tracheophyta</taxon>
        <taxon>Spermatophyta</taxon>
        <taxon>Magnoliopsida</taxon>
        <taxon>eudicotyledons</taxon>
        <taxon>Gunneridae</taxon>
        <taxon>Pentapetalae</taxon>
        <taxon>rosids</taxon>
        <taxon>fabids</taxon>
        <taxon>Fabales</taxon>
        <taxon>Fabaceae</taxon>
        <taxon>Caesalpinioideae</taxon>
        <taxon>Cassia clade</taxon>
        <taxon>Senna</taxon>
    </lineage>
</organism>
<feature type="transmembrane region" description="Helical" evidence="11">
    <location>
        <begin position="43"/>
        <end position="64"/>
    </location>
</feature>
<evidence type="ECO:0000256" key="6">
    <source>
        <dbReference type="ARBA" id="ARBA00022824"/>
    </source>
</evidence>
<dbReference type="GO" id="GO:0006888">
    <property type="term" value="P:endoplasmic reticulum to Golgi vesicle-mediated transport"/>
    <property type="evidence" value="ECO:0007669"/>
    <property type="project" value="UniProtKB-UniRule"/>
</dbReference>
<dbReference type="GO" id="GO:0006886">
    <property type="term" value="P:intracellular protein transport"/>
    <property type="evidence" value="ECO:0007669"/>
    <property type="project" value="UniProtKB-UniRule"/>
</dbReference>
<comment type="subcellular location">
    <subcellularLocation>
        <location evidence="1 11">Endoplasmic reticulum membrane</location>
        <topology evidence="1 11">Multi-pass membrane protein</topology>
    </subcellularLocation>
</comment>
<dbReference type="AlphaFoldDB" id="A0A834W1K9"/>
<evidence type="ECO:0000256" key="3">
    <source>
        <dbReference type="ARBA" id="ARBA00022448"/>
    </source>
</evidence>
<proteinExistence type="inferred from homology"/>
<comment type="similarity">
    <text evidence="2 11">Belongs to the BCAP29/BCAP31 family.</text>
</comment>
<dbReference type="Proteomes" id="UP000634136">
    <property type="component" value="Unassembled WGS sequence"/>
</dbReference>
<evidence type="ECO:0000256" key="10">
    <source>
        <dbReference type="ARBA" id="ARBA00023136"/>
    </source>
</evidence>
<evidence type="ECO:0000256" key="2">
    <source>
        <dbReference type="ARBA" id="ARBA00007956"/>
    </source>
</evidence>
<name>A0A834W1K9_9FABA</name>
<keyword evidence="7 11" id="KW-0653">Protein transport</keyword>
<feature type="transmembrane region" description="Helical" evidence="11">
    <location>
        <begin position="84"/>
        <end position="104"/>
    </location>
</feature>
<evidence type="ECO:0000313" key="13">
    <source>
        <dbReference type="EMBL" id="KAF7805788.1"/>
    </source>
</evidence>
<feature type="coiled-coil region" evidence="12">
    <location>
        <begin position="107"/>
        <end position="162"/>
    </location>
</feature>
<reference evidence="13" key="1">
    <citation type="submission" date="2020-09" db="EMBL/GenBank/DDBJ databases">
        <title>Genome-Enabled Discovery of Anthraquinone Biosynthesis in Senna tora.</title>
        <authorList>
            <person name="Kang S.-H."/>
            <person name="Pandey R.P."/>
            <person name="Lee C.-M."/>
            <person name="Sim J.-S."/>
            <person name="Jeong J.-T."/>
            <person name="Choi B.-S."/>
            <person name="Jung M."/>
            <person name="Ginzburg D."/>
            <person name="Zhao K."/>
            <person name="Won S.Y."/>
            <person name="Oh T.-J."/>
            <person name="Yu Y."/>
            <person name="Kim N.-H."/>
            <person name="Lee O.R."/>
            <person name="Lee T.-H."/>
            <person name="Bashyal P."/>
            <person name="Kim T.-S."/>
            <person name="Lee W.-H."/>
            <person name="Kawkins C."/>
            <person name="Kim C.-K."/>
            <person name="Kim J.S."/>
            <person name="Ahn B.O."/>
            <person name="Rhee S.Y."/>
            <person name="Sohng J.K."/>
        </authorList>
    </citation>
    <scope>NUCLEOTIDE SEQUENCE</scope>
    <source>
        <tissue evidence="13">Leaf</tissue>
    </source>
</reference>
<evidence type="ECO:0000256" key="9">
    <source>
        <dbReference type="ARBA" id="ARBA00023054"/>
    </source>
</evidence>
<keyword evidence="4 11" id="KW-0812">Transmembrane</keyword>
<comment type="function">
    <text evidence="11">May play a role in anterograde transport of membrane proteins from the endoplasmic reticulum to the Golgi.</text>
</comment>